<evidence type="ECO:0000256" key="1">
    <source>
        <dbReference type="ARBA" id="ARBA00004752"/>
    </source>
</evidence>
<dbReference type="EMBL" id="HG794546">
    <property type="protein sequence ID" value="CDL00755.1"/>
    <property type="molecule type" value="Genomic_DNA"/>
</dbReference>
<dbReference type="AlphaFoldDB" id="V6F5G6"/>
<feature type="domain" description="Penicillin-binding protein transpeptidase" evidence="12">
    <location>
        <begin position="301"/>
        <end position="531"/>
    </location>
</feature>
<feature type="domain" description="Glycosyl transferase family 51" evidence="13">
    <location>
        <begin position="63"/>
        <end position="222"/>
    </location>
</feature>
<dbReference type="InterPro" id="IPR009647">
    <property type="entry name" value="PBP_C"/>
</dbReference>
<dbReference type="GO" id="GO:0009252">
    <property type="term" value="P:peptidoglycan biosynthetic process"/>
    <property type="evidence" value="ECO:0007669"/>
    <property type="project" value="UniProtKB-UniPathway"/>
</dbReference>
<keyword evidence="6 15" id="KW-0328">Glycosyltransferase</keyword>
<evidence type="ECO:0000256" key="5">
    <source>
        <dbReference type="ARBA" id="ARBA00022670"/>
    </source>
</evidence>
<accession>V6F5G6</accession>
<feature type="domain" description="Penicillin-binding C-terminal" evidence="14">
    <location>
        <begin position="600"/>
        <end position="668"/>
    </location>
</feature>
<evidence type="ECO:0000256" key="3">
    <source>
        <dbReference type="ARBA" id="ARBA00007739"/>
    </source>
</evidence>
<evidence type="ECO:0000256" key="11">
    <source>
        <dbReference type="ARBA" id="ARBA00049902"/>
    </source>
</evidence>
<gene>
    <name evidence="15" type="primary">pbpC</name>
    <name evidence="15" type="ordered locus">MGMSRv2__3540</name>
</gene>
<dbReference type="Pfam" id="PF06832">
    <property type="entry name" value="BiPBP_C"/>
    <property type="match status" value="1"/>
</dbReference>
<proteinExistence type="inferred from homology"/>
<dbReference type="KEGG" id="mgy:MGMSRv2__3540"/>
<evidence type="ECO:0000256" key="4">
    <source>
        <dbReference type="ARBA" id="ARBA00022645"/>
    </source>
</evidence>
<dbReference type="InterPro" id="IPR023346">
    <property type="entry name" value="Lysozyme-like_dom_sf"/>
</dbReference>
<dbReference type="PANTHER" id="PTHR32282:SF15">
    <property type="entry name" value="PENICILLIN-BINDING PROTEIN 1C"/>
    <property type="match status" value="1"/>
</dbReference>
<keyword evidence="16" id="KW-1185">Reference proteome</keyword>
<name>V6F5G6_MAGGM</name>
<evidence type="ECO:0000256" key="8">
    <source>
        <dbReference type="ARBA" id="ARBA00022801"/>
    </source>
</evidence>
<dbReference type="InterPro" id="IPR001264">
    <property type="entry name" value="Glyco_trans_51"/>
</dbReference>
<dbReference type="GO" id="GO:0008955">
    <property type="term" value="F:peptidoglycan glycosyltransferase activity"/>
    <property type="evidence" value="ECO:0007669"/>
    <property type="project" value="UniProtKB-EC"/>
</dbReference>
<evidence type="ECO:0000256" key="6">
    <source>
        <dbReference type="ARBA" id="ARBA00022676"/>
    </source>
</evidence>
<dbReference type="eggNOG" id="COG4953">
    <property type="taxonomic scope" value="Bacteria"/>
</dbReference>
<dbReference type="NCBIfam" id="TIGR02073">
    <property type="entry name" value="PBP_1c"/>
    <property type="match status" value="1"/>
</dbReference>
<keyword evidence="5" id="KW-0645">Protease</keyword>
<dbReference type="STRING" id="1430440.MGMSRv2__3540"/>
<dbReference type="Gene3D" id="1.10.3810.10">
    <property type="entry name" value="Biosynthetic peptidoglycan transglycosylase-like"/>
    <property type="match status" value="1"/>
</dbReference>
<dbReference type="Gene3D" id="3.40.710.10">
    <property type="entry name" value="DD-peptidase/beta-lactamase superfamily"/>
    <property type="match status" value="1"/>
</dbReference>
<dbReference type="Pfam" id="PF00905">
    <property type="entry name" value="Transpeptidase"/>
    <property type="match status" value="1"/>
</dbReference>
<sequence>MTRRRLLAVGGVLLALVLGLGLADLLLPPDLTRLHRQSAVVEDSSGTLLRPFALADGTWRLDSDPARIAPLYLAMLREMEDGRFGWHPGIDPLALTRAAFQAVSQGRVVSGGSTLSMQLARLLDPKPRTMAAKLTEMARAVQLQMRLGTAGVLRAYVTLAPFGGRVEGVRAASLAWFGIEPAHLGPAQAALLAALPQSPERLRPDRHPQAAKAARDRVLDRAVGAGLLSADVAQAAKAEALPTFQRDLPMLAPHLAERLSAEGDKRIRTTIDGNLQRVVEGLARALSAGWDDGAELALLVVANDGRRVLAHVGSGDWRRCQVDLTRASRSPGSTLKPFIYALAFDDLSLHPGTLIEDAPQRFGLWLPRNFDQDSHGVMTAREALQRSLNIPAVLVLDQVGPVRLASLLRQVGAELAFPALAEPSLPLALGGVGMRLVDLVMLYAGLAEDGLVRPLAFVHGAETPTGRALVGQPAARAVVQALEGSPPPPGVASARLTQRGRAIAFKTGTSYGFRDAWSIGVSRDYTIGVWVGRPDGAPRPGQYGLAAAAPILFQLFDLLPPDQGRRSPPAQPDHALYHAQPPAALARLSGRGEDTVLSGPGRPRILFPPDGTTVEALADGIALAAQGGVAPLKWIVDGVPLADDVRFWRPEGDGFSRLVVVDGNGQRAVSTIRVVTGQ</sequence>
<evidence type="ECO:0000313" key="15">
    <source>
        <dbReference type="EMBL" id="CDL00755.1"/>
    </source>
</evidence>
<dbReference type="GO" id="GO:0006508">
    <property type="term" value="P:proteolysis"/>
    <property type="evidence" value="ECO:0007669"/>
    <property type="project" value="UniProtKB-KW"/>
</dbReference>
<dbReference type="GO" id="GO:0008658">
    <property type="term" value="F:penicillin binding"/>
    <property type="evidence" value="ECO:0007669"/>
    <property type="project" value="InterPro"/>
</dbReference>
<evidence type="ECO:0000313" key="16">
    <source>
        <dbReference type="Proteomes" id="UP000018922"/>
    </source>
</evidence>
<evidence type="ECO:0000259" key="12">
    <source>
        <dbReference type="Pfam" id="PF00905"/>
    </source>
</evidence>
<dbReference type="Proteomes" id="UP000018922">
    <property type="component" value="Chromosome I"/>
</dbReference>
<dbReference type="EC" id="2.4.99.28" evidence="10"/>
<comment type="pathway">
    <text evidence="1">Cell wall biogenesis; peptidoglycan biosynthesis.</text>
</comment>
<keyword evidence="9" id="KW-0511">Multifunctional enzyme</keyword>
<comment type="similarity">
    <text evidence="2">In the C-terminal section; belongs to the transpeptidase family.</text>
</comment>
<dbReference type="HOGENOM" id="CLU_006354_7_3_5"/>
<comment type="similarity">
    <text evidence="3">In the N-terminal section; belongs to the glycosyltransferase 51 family.</text>
</comment>
<dbReference type="InterPro" id="IPR036950">
    <property type="entry name" value="PBP_transglycosylase"/>
</dbReference>
<dbReference type="SUPFAM" id="SSF56601">
    <property type="entry name" value="beta-lactamase/transpeptidase-like"/>
    <property type="match status" value="1"/>
</dbReference>
<evidence type="ECO:0000256" key="2">
    <source>
        <dbReference type="ARBA" id="ARBA00007090"/>
    </source>
</evidence>
<keyword evidence="4" id="KW-0121">Carboxypeptidase</keyword>
<dbReference type="GO" id="GO:0004180">
    <property type="term" value="F:carboxypeptidase activity"/>
    <property type="evidence" value="ECO:0007669"/>
    <property type="project" value="UniProtKB-KW"/>
</dbReference>
<evidence type="ECO:0000256" key="7">
    <source>
        <dbReference type="ARBA" id="ARBA00022679"/>
    </source>
</evidence>
<protein>
    <recommendedName>
        <fullName evidence="10">peptidoglycan glycosyltransferase</fullName>
        <ecNumber evidence="10">2.4.99.28</ecNumber>
    </recommendedName>
</protein>
<evidence type="ECO:0000259" key="14">
    <source>
        <dbReference type="Pfam" id="PF06832"/>
    </source>
</evidence>
<evidence type="ECO:0000256" key="9">
    <source>
        <dbReference type="ARBA" id="ARBA00023268"/>
    </source>
</evidence>
<dbReference type="GO" id="GO:0030288">
    <property type="term" value="C:outer membrane-bounded periplasmic space"/>
    <property type="evidence" value="ECO:0007669"/>
    <property type="project" value="TreeGrafter"/>
</dbReference>
<keyword evidence="7 15" id="KW-0808">Transferase</keyword>
<keyword evidence="8" id="KW-0378">Hydrolase</keyword>
<evidence type="ECO:0000259" key="13">
    <source>
        <dbReference type="Pfam" id="PF00912"/>
    </source>
</evidence>
<comment type="catalytic activity">
    <reaction evidence="11">
        <text>[GlcNAc-(1-&gt;4)-Mur2Ac(oyl-L-Ala-gamma-D-Glu-L-Lys-D-Ala-D-Ala)](n)-di-trans,octa-cis-undecaprenyl diphosphate + beta-D-GlcNAc-(1-&gt;4)-Mur2Ac(oyl-L-Ala-gamma-D-Glu-L-Lys-D-Ala-D-Ala)-di-trans,octa-cis-undecaprenyl diphosphate = [GlcNAc-(1-&gt;4)-Mur2Ac(oyl-L-Ala-gamma-D-Glu-L-Lys-D-Ala-D-Ala)](n+1)-di-trans,octa-cis-undecaprenyl diphosphate + di-trans,octa-cis-undecaprenyl diphosphate + H(+)</text>
        <dbReference type="Rhea" id="RHEA:23708"/>
        <dbReference type="Rhea" id="RHEA-COMP:9602"/>
        <dbReference type="Rhea" id="RHEA-COMP:9603"/>
        <dbReference type="ChEBI" id="CHEBI:15378"/>
        <dbReference type="ChEBI" id="CHEBI:58405"/>
        <dbReference type="ChEBI" id="CHEBI:60033"/>
        <dbReference type="ChEBI" id="CHEBI:78435"/>
        <dbReference type="EC" id="2.4.99.28"/>
    </reaction>
</comment>
<dbReference type="InterPro" id="IPR012338">
    <property type="entry name" value="Beta-lactam/transpept-like"/>
</dbReference>
<organism evidence="15 16">
    <name type="scientific">Magnetospirillum gryphiswaldense (strain DSM 6361 / JCM 21280 / NBRC 15271 / MSR-1)</name>
    <dbReference type="NCBI Taxonomy" id="431944"/>
    <lineage>
        <taxon>Bacteria</taxon>
        <taxon>Pseudomonadati</taxon>
        <taxon>Pseudomonadota</taxon>
        <taxon>Alphaproteobacteria</taxon>
        <taxon>Rhodospirillales</taxon>
        <taxon>Rhodospirillaceae</taxon>
        <taxon>Magnetospirillum</taxon>
    </lineage>
</organism>
<evidence type="ECO:0000256" key="10">
    <source>
        <dbReference type="ARBA" id="ARBA00044770"/>
    </source>
</evidence>
<dbReference type="InterPro" id="IPR001460">
    <property type="entry name" value="PCN-bd_Tpept"/>
</dbReference>
<dbReference type="SUPFAM" id="SSF53955">
    <property type="entry name" value="Lysozyme-like"/>
    <property type="match status" value="1"/>
</dbReference>
<dbReference type="PANTHER" id="PTHR32282">
    <property type="entry name" value="BINDING PROTEIN TRANSPEPTIDASE, PUTATIVE-RELATED"/>
    <property type="match status" value="1"/>
</dbReference>
<dbReference type="InterPro" id="IPR050396">
    <property type="entry name" value="Glycosyltr_51/Transpeptidase"/>
</dbReference>
<dbReference type="InterPro" id="IPR011815">
    <property type="entry name" value="PBP_1c"/>
</dbReference>
<dbReference type="Pfam" id="PF00912">
    <property type="entry name" value="Transgly"/>
    <property type="match status" value="1"/>
</dbReference>
<dbReference type="UniPathway" id="UPA00219"/>
<reference evidence="15 16" key="1">
    <citation type="journal article" date="2014" name="Genome Announc.">
        <title>Complete genome sequence of Magnetospirillum gryphiswaldense MSR-1.</title>
        <authorList>
            <person name="Wang X."/>
            <person name="Wang Q."/>
            <person name="Zhang W."/>
            <person name="Wang Y."/>
            <person name="Li L."/>
            <person name="Wen T."/>
            <person name="Zhang T."/>
            <person name="Zhang Y."/>
            <person name="Xu J."/>
            <person name="Hu J."/>
            <person name="Li S."/>
            <person name="Liu L."/>
            <person name="Liu J."/>
            <person name="Jiang W."/>
            <person name="Tian J."/>
            <person name="Li Y."/>
            <person name="Schuler D."/>
            <person name="Wang L."/>
            <person name="Li J."/>
        </authorList>
    </citation>
    <scope>NUCLEOTIDE SEQUENCE [LARGE SCALE GENOMIC DNA]</scope>
    <source>
        <strain evidence="16">DSM 6361 / JCM 21280 / NBRC 15271 / MSR-1</strain>
    </source>
</reference>